<evidence type="ECO:0000256" key="3">
    <source>
        <dbReference type="ARBA" id="ARBA00022763"/>
    </source>
</evidence>
<dbReference type="InterPro" id="IPR012923">
    <property type="entry name" value="Csm3"/>
</dbReference>
<evidence type="ECO:0000256" key="4">
    <source>
        <dbReference type="ARBA" id="ARBA00023242"/>
    </source>
</evidence>
<feature type="compositionally biased region" description="Acidic residues" evidence="7">
    <location>
        <begin position="238"/>
        <end position="250"/>
    </location>
</feature>
<proteinExistence type="inferred from homology"/>
<feature type="domain" description="Chromosome segregation in meiosis protein 3" evidence="8">
    <location>
        <begin position="148"/>
        <end position="229"/>
    </location>
</feature>
<dbReference type="Proteomes" id="UP000467700">
    <property type="component" value="Unassembled WGS sequence"/>
</dbReference>
<feature type="region of interest" description="Disordered" evidence="7">
    <location>
        <begin position="1"/>
        <end position="64"/>
    </location>
</feature>
<feature type="region of interest" description="Disordered" evidence="7">
    <location>
        <begin position="232"/>
        <end position="387"/>
    </location>
</feature>
<keyword evidence="3 6" id="KW-0227">DNA damage</keyword>
<keyword evidence="5 6" id="KW-0131">Cell cycle</keyword>
<dbReference type="PANTHER" id="PTHR13220:SF11">
    <property type="entry name" value="TIMELESS-INTERACTING PROTEIN"/>
    <property type="match status" value="1"/>
</dbReference>
<evidence type="ECO:0000256" key="7">
    <source>
        <dbReference type="SAM" id="MobiDB-lite"/>
    </source>
</evidence>
<feature type="compositionally biased region" description="Low complexity" evidence="7">
    <location>
        <begin position="358"/>
        <end position="367"/>
    </location>
</feature>
<evidence type="ECO:0000259" key="8">
    <source>
        <dbReference type="Pfam" id="PF07962"/>
    </source>
</evidence>
<comment type="subcellular location">
    <subcellularLocation>
        <location evidence="1 6">Nucleus</location>
    </subcellularLocation>
</comment>
<dbReference type="Pfam" id="PF07962">
    <property type="entry name" value="Swi3"/>
    <property type="match status" value="1"/>
</dbReference>
<sequence>MDDIWDQPVAQDSSKRTEIDDDDDAPQRPAKRSRQALFLADSDDDMDPGPSNRTVHKAPPAQDVDIEALFHGLDDDDPAFKPLPASVNVEELTRQAEANYSKMPPLTPYQVMPSSSPSRDTADKDGSKGSKAKGKDGGEKKARRRIVKLDENRLLGENGFPQLIKMTKDFKIKGKGHEATDLNRLLQVYQYWTHQMYPKTQFQDTVERVEKLCHSRRMTVALSVWRDEAHGKFRAPVDEEEEEEEEDNNQEENKPMQTDNEGSGLPPSSPPRSSSPPVNVRPTQRSSPPAQRDEDDDAAFWAGLEGNNAGSSSDAPPAPSTTGNSSVDEDEDMWDIVNEIEQESTSKHPAPPAPPAAGAPNGIAQGASAPPPNPPVPDDDDWDDMYV</sequence>
<evidence type="ECO:0000256" key="6">
    <source>
        <dbReference type="RuleBase" id="RU366049"/>
    </source>
</evidence>
<dbReference type="EMBL" id="CACVBS010000112">
    <property type="protein sequence ID" value="CAA7271659.1"/>
    <property type="molecule type" value="Genomic_DNA"/>
</dbReference>
<reference evidence="9 10" key="1">
    <citation type="submission" date="2020-01" db="EMBL/GenBank/DDBJ databases">
        <authorList>
            <person name="Gupta K D."/>
        </authorList>
    </citation>
    <scope>NUCLEOTIDE SEQUENCE [LARGE SCALE GENOMIC DNA]</scope>
</reference>
<dbReference type="GO" id="GO:0043111">
    <property type="term" value="P:replication fork arrest"/>
    <property type="evidence" value="ECO:0007669"/>
    <property type="project" value="TreeGrafter"/>
</dbReference>
<dbReference type="GO" id="GO:0031297">
    <property type="term" value="P:replication fork processing"/>
    <property type="evidence" value="ECO:0007669"/>
    <property type="project" value="UniProtKB-UniRule"/>
</dbReference>
<dbReference type="GO" id="GO:0000076">
    <property type="term" value="P:DNA replication checkpoint signaling"/>
    <property type="evidence" value="ECO:0007669"/>
    <property type="project" value="UniProtKB-UniRule"/>
</dbReference>
<feature type="compositionally biased region" description="Acidic residues" evidence="7">
    <location>
        <begin position="377"/>
        <end position="387"/>
    </location>
</feature>
<comment type="function">
    <text evidence="6">Plays an important role in the control of DNA replication and the maintenance of replication fork stability.</text>
</comment>
<keyword evidence="4 6" id="KW-0539">Nucleus</keyword>
<keyword evidence="10" id="KW-1185">Reference proteome</keyword>
<evidence type="ECO:0000256" key="1">
    <source>
        <dbReference type="ARBA" id="ARBA00004123"/>
    </source>
</evidence>
<dbReference type="PANTHER" id="PTHR13220">
    <property type="entry name" value="TIMELESS INTERACTING-RELATED"/>
    <property type="match status" value="1"/>
</dbReference>
<accession>A0A8S0WDG9</accession>
<comment type="similarity">
    <text evidence="2 6">Belongs to the CSM3 family.</text>
</comment>
<evidence type="ECO:0000256" key="2">
    <source>
        <dbReference type="ARBA" id="ARBA00006075"/>
    </source>
</evidence>
<evidence type="ECO:0000313" key="9">
    <source>
        <dbReference type="EMBL" id="CAA7271659.1"/>
    </source>
</evidence>
<protein>
    <recommendedName>
        <fullName evidence="6">Chromosome segregation in meiosis protein</fullName>
    </recommendedName>
</protein>
<dbReference type="GO" id="GO:0003677">
    <property type="term" value="F:DNA binding"/>
    <property type="evidence" value="ECO:0007669"/>
    <property type="project" value="TreeGrafter"/>
</dbReference>
<gene>
    <name evidence="9" type="ORF">AAE3_LOCUS13731</name>
</gene>
<dbReference type="AlphaFoldDB" id="A0A8S0WDG9"/>
<feature type="compositionally biased region" description="Basic and acidic residues" evidence="7">
    <location>
        <begin position="120"/>
        <end position="140"/>
    </location>
</feature>
<evidence type="ECO:0000256" key="5">
    <source>
        <dbReference type="ARBA" id="ARBA00023306"/>
    </source>
</evidence>
<name>A0A8S0WDG9_CYCAE</name>
<feature type="compositionally biased region" description="Acidic residues" evidence="7">
    <location>
        <begin position="327"/>
        <end position="342"/>
    </location>
</feature>
<comment type="caution">
    <text evidence="9">The sequence shown here is derived from an EMBL/GenBank/DDBJ whole genome shotgun (WGS) entry which is preliminary data.</text>
</comment>
<dbReference type="GO" id="GO:0031298">
    <property type="term" value="C:replication fork protection complex"/>
    <property type="evidence" value="ECO:0007669"/>
    <property type="project" value="TreeGrafter"/>
</dbReference>
<dbReference type="InterPro" id="IPR040038">
    <property type="entry name" value="TIPIN/Csm3/Swi3"/>
</dbReference>
<dbReference type="GO" id="GO:0006974">
    <property type="term" value="P:DNA damage response"/>
    <property type="evidence" value="ECO:0007669"/>
    <property type="project" value="UniProtKB-KW"/>
</dbReference>
<organism evidence="9 10">
    <name type="scientific">Cyclocybe aegerita</name>
    <name type="common">Black poplar mushroom</name>
    <name type="synonym">Agrocybe aegerita</name>
    <dbReference type="NCBI Taxonomy" id="1973307"/>
    <lineage>
        <taxon>Eukaryota</taxon>
        <taxon>Fungi</taxon>
        <taxon>Dikarya</taxon>
        <taxon>Basidiomycota</taxon>
        <taxon>Agaricomycotina</taxon>
        <taxon>Agaricomycetes</taxon>
        <taxon>Agaricomycetidae</taxon>
        <taxon>Agaricales</taxon>
        <taxon>Agaricineae</taxon>
        <taxon>Bolbitiaceae</taxon>
        <taxon>Cyclocybe</taxon>
    </lineage>
</organism>
<dbReference type="OrthoDB" id="437078at2759"/>
<feature type="region of interest" description="Disordered" evidence="7">
    <location>
        <begin position="94"/>
        <end position="145"/>
    </location>
</feature>
<evidence type="ECO:0000313" key="10">
    <source>
        <dbReference type="Proteomes" id="UP000467700"/>
    </source>
</evidence>